<dbReference type="EMBL" id="BK014758">
    <property type="protein sequence ID" value="DAD74334.1"/>
    <property type="molecule type" value="Genomic_DNA"/>
</dbReference>
<reference evidence="1" key="1">
    <citation type="journal article" date="2021" name="Proc. Natl. Acad. Sci. U.S.A.">
        <title>A Catalog of Tens of Thousands of Viruses from Human Metagenomes Reveals Hidden Associations with Chronic Diseases.</title>
        <authorList>
            <person name="Tisza M.J."/>
            <person name="Buck C.B."/>
        </authorList>
    </citation>
    <scope>NUCLEOTIDE SEQUENCE</scope>
    <source>
        <strain evidence="1">CtabX13</strain>
    </source>
</reference>
<evidence type="ECO:0000313" key="1">
    <source>
        <dbReference type="EMBL" id="DAD74334.1"/>
    </source>
</evidence>
<organism evidence="1">
    <name type="scientific">Siphoviridae sp. ctabX13</name>
    <dbReference type="NCBI Taxonomy" id="2826389"/>
    <lineage>
        <taxon>Viruses</taxon>
        <taxon>Duplodnaviria</taxon>
        <taxon>Heunggongvirae</taxon>
        <taxon>Uroviricota</taxon>
        <taxon>Caudoviricetes</taxon>
    </lineage>
</organism>
<name>A0A8S5LWD4_9CAUD</name>
<protein>
    <submittedName>
        <fullName evidence="1">Uncharacterized protein</fullName>
    </submittedName>
</protein>
<proteinExistence type="predicted"/>
<accession>A0A8S5LWD4</accession>
<sequence length="100" mass="11067">MRSLDILKKKELRGAIIERLYGFYGEDISISVLKASLPLSGVLTDTELKSALYYLGGAGKEYIKVVINKASYIDSLIWLTPRGVNLAEGDMEDVGVNRNE</sequence>